<keyword evidence="2" id="KW-1185">Reference proteome</keyword>
<proteinExistence type="predicted"/>
<evidence type="ECO:0000313" key="2">
    <source>
        <dbReference type="Proteomes" id="UP000309997"/>
    </source>
</evidence>
<sequence length="115" mass="13333">MGCREVSVWRKRGQQDLWTIFHGDIPFIVPYPTAATPGHFRFEGTISYIVLLLLPYCALPFYLSESILPLGREGLGLEKHWDNAWRIDPVGFHHRDLFLCILLLQTPLARQENKN</sequence>
<organism evidence="1 2">
    <name type="scientific">Populus alba</name>
    <name type="common">White poplar</name>
    <dbReference type="NCBI Taxonomy" id="43335"/>
    <lineage>
        <taxon>Eukaryota</taxon>
        <taxon>Viridiplantae</taxon>
        <taxon>Streptophyta</taxon>
        <taxon>Embryophyta</taxon>
        <taxon>Tracheophyta</taxon>
        <taxon>Spermatophyta</taxon>
        <taxon>Magnoliopsida</taxon>
        <taxon>eudicotyledons</taxon>
        <taxon>Gunneridae</taxon>
        <taxon>Pentapetalae</taxon>
        <taxon>rosids</taxon>
        <taxon>fabids</taxon>
        <taxon>Malpighiales</taxon>
        <taxon>Salicaceae</taxon>
        <taxon>Saliceae</taxon>
        <taxon>Populus</taxon>
    </lineage>
</organism>
<name>A0ACC4CYE6_POPAL</name>
<gene>
    <name evidence="1" type="ORF">D5086_001089</name>
</gene>
<dbReference type="EMBL" id="RCHU02000001">
    <property type="protein sequence ID" value="KAL3610069.1"/>
    <property type="molecule type" value="Genomic_DNA"/>
</dbReference>
<reference evidence="1 2" key="1">
    <citation type="journal article" date="2024" name="Plant Biotechnol. J.">
        <title>Genome and CRISPR/Cas9 system of a widespread forest tree (Populus alba) in the world.</title>
        <authorList>
            <person name="Liu Y.J."/>
            <person name="Jiang P.F."/>
            <person name="Han X.M."/>
            <person name="Li X.Y."/>
            <person name="Wang H.M."/>
            <person name="Wang Y.J."/>
            <person name="Wang X.X."/>
            <person name="Zeng Q.Y."/>
        </authorList>
    </citation>
    <scope>NUCLEOTIDE SEQUENCE [LARGE SCALE GENOMIC DNA]</scope>
    <source>
        <strain evidence="2">cv. PAL-ZL1</strain>
    </source>
</reference>
<protein>
    <submittedName>
        <fullName evidence="1">Uncharacterized protein</fullName>
    </submittedName>
</protein>
<dbReference type="Proteomes" id="UP000309997">
    <property type="component" value="Unassembled WGS sequence"/>
</dbReference>
<evidence type="ECO:0000313" key="1">
    <source>
        <dbReference type="EMBL" id="KAL3610069.1"/>
    </source>
</evidence>
<comment type="caution">
    <text evidence="1">The sequence shown here is derived from an EMBL/GenBank/DDBJ whole genome shotgun (WGS) entry which is preliminary data.</text>
</comment>
<accession>A0ACC4CYE6</accession>